<feature type="domain" description="AB hydrolase-1" evidence="1">
    <location>
        <begin position="98"/>
        <end position="185"/>
    </location>
</feature>
<proteinExistence type="predicted"/>
<gene>
    <name evidence="2" type="ORF">SAMN05421684_5068</name>
</gene>
<dbReference type="InterPro" id="IPR000073">
    <property type="entry name" value="AB_hydrolase_1"/>
</dbReference>
<dbReference type="GO" id="GO:0003824">
    <property type="term" value="F:catalytic activity"/>
    <property type="evidence" value="ECO:0007669"/>
    <property type="project" value="UniProtKB-ARBA"/>
</dbReference>
<accession>A0A1H3T2S3</accession>
<dbReference type="AlphaFoldDB" id="A0A1H3T2S3"/>
<dbReference type="Proteomes" id="UP000199632">
    <property type="component" value="Unassembled WGS sequence"/>
</dbReference>
<dbReference type="EMBL" id="FNQB01000003">
    <property type="protein sequence ID" value="SDZ44131.1"/>
    <property type="molecule type" value="Genomic_DNA"/>
</dbReference>
<sequence length="514" mass="56895">MGYDNDGRLPLIYVRGFAGSGIDKAVEDPFYGFNEGSVHVRVDGFGDPQFYQFESPMLRLMIDENYRLLVHGDQRAFLQHSGDGEVDANTLWIHRFYDVSASTFSKRPTEFSIENAAADLFDLIELVRRKTGAPKVFLVAHSMGGLICRSVIQRHIPLLSGKATDYIARLFTYGTPHGGIEFDVGFGLIEKLRDLTGISGADIFGPGRMYEYLTPALPGAPSEDDFDAQVMPPDGFPVDEVFCLVGTNPADYQVALGLSSKLVGARSDGLVQVDNAYVEGANRAMVHRSHSGTFGIVNSEEGYQNLRRFLFGDLMVRVDLVGLSLPDDPDDDVVWQLETQLSIRGLPVLMHTQTAAQYCPVQLERTSAQDSTDAPFPLVTTFLSSKLAPRRDGQPRAARHFLKLRLISLRVRDGVFDFLDHMEQAEDWQDLLLVDIAPDPAGTSSAPLRCWATWNRTVTKAIRSWEPQPSDLLEDANTTAGVWRGEIQMPPEVRELLGENARLSITVTPRSAAG</sequence>
<name>A0A1H3T2S3_9ACTN</name>
<dbReference type="Gene3D" id="3.40.50.1820">
    <property type="entry name" value="alpha/beta hydrolase"/>
    <property type="match status" value="1"/>
</dbReference>
<dbReference type="STRING" id="137265.SAMN05421684_5068"/>
<evidence type="ECO:0000313" key="3">
    <source>
        <dbReference type="Proteomes" id="UP000199632"/>
    </source>
</evidence>
<dbReference type="SUPFAM" id="SSF53474">
    <property type="entry name" value="alpha/beta-Hydrolases"/>
    <property type="match status" value="1"/>
</dbReference>
<dbReference type="InterPro" id="IPR029058">
    <property type="entry name" value="AB_hydrolase_fold"/>
</dbReference>
<dbReference type="Pfam" id="PF00561">
    <property type="entry name" value="Abhydrolase_1"/>
    <property type="match status" value="1"/>
</dbReference>
<reference evidence="3" key="1">
    <citation type="submission" date="2016-10" db="EMBL/GenBank/DDBJ databases">
        <authorList>
            <person name="Varghese N."/>
            <person name="Submissions S."/>
        </authorList>
    </citation>
    <scope>NUCLEOTIDE SEQUENCE [LARGE SCALE GENOMIC DNA]</scope>
    <source>
        <strain evidence="3">DSM 44718</strain>
    </source>
</reference>
<evidence type="ECO:0000313" key="2">
    <source>
        <dbReference type="EMBL" id="SDZ44131.1"/>
    </source>
</evidence>
<evidence type="ECO:0000259" key="1">
    <source>
        <dbReference type="Pfam" id="PF00561"/>
    </source>
</evidence>
<keyword evidence="3" id="KW-1185">Reference proteome</keyword>
<protein>
    <submittedName>
        <fullName evidence="2">Lipase (Class 2)</fullName>
    </submittedName>
</protein>
<organism evidence="2 3">
    <name type="scientific">Asanoa ishikariensis</name>
    <dbReference type="NCBI Taxonomy" id="137265"/>
    <lineage>
        <taxon>Bacteria</taxon>
        <taxon>Bacillati</taxon>
        <taxon>Actinomycetota</taxon>
        <taxon>Actinomycetes</taxon>
        <taxon>Micromonosporales</taxon>
        <taxon>Micromonosporaceae</taxon>
        <taxon>Asanoa</taxon>
    </lineage>
</organism>